<dbReference type="InterPro" id="IPR019734">
    <property type="entry name" value="TPR_rpt"/>
</dbReference>
<accession>Q2INP8</accession>
<feature type="region of interest" description="Disordered" evidence="4">
    <location>
        <begin position="482"/>
        <end position="603"/>
    </location>
</feature>
<feature type="repeat" description="TPR" evidence="3">
    <location>
        <begin position="801"/>
        <end position="834"/>
    </location>
</feature>
<dbReference type="PANTHER" id="PTHR45586:SF1">
    <property type="entry name" value="LIPOPOLYSACCHARIDE ASSEMBLY PROTEIN B"/>
    <property type="match status" value="1"/>
</dbReference>
<feature type="region of interest" description="Disordered" evidence="4">
    <location>
        <begin position="843"/>
        <end position="878"/>
    </location>
</feature>
<dbReference type="SUPFAM" id="SSF48452">
    <property type="entry name" value="TPR-like"/>
    <property type="match status" value="3"/>
</dbReference>
<dbReference type="InterPro" id="IPR051012">
    <property type="entry name" value="CellSynth/LPSAsmb/PSIAsmb"/>
</dbReference>
<organism evidence="6 7">
    <name type="scientific">Anaeromyxobacter dehalogenans (strain 2CP-C)</name>
    <dbReference type="NCBI Taxonomy" id="290397"/>
    <lineage>
        <taxon>Bacteria</taxon>
        <taxon>Pseudomonadati</taxon>
        <taxon>Myxococcota</taxon>
        <taxon>Myxococcia</taxon>
        <taxon>Myxococcales</taxon>
        <taxon>Cystobacterineae</taxon>
        <taxon>Anaeromyxobacteraceae</taxon>
        <taxon>Anaeromyxobacter</taxon>
    </lineage>
</organism>
<evidence type="ECO:0000313" key="7">
    <source>
        <dbReference type="Proteomes" id="UP000001935"/>
    </source>
</evidence>
<evidence type="ECO:0000256" key="1">
    <source>
        <dbReference type="ARBA" id="ARBA00022737"/>
    </source>
</evidence>
<feature type="compositionally biased region" description="Acidic residues" evidence="4">
    <location>
        <begin position="591"/>
        <end position="603"/>
    </location>
</feature>
<dbReference type="HOGENOM" id="CLU_289629_0_0_7"/>
<evidence type="ECO:0000256" key="4">
    <source>
        <dbReference type="SAM" id="MobiDB-lite"/>
    </source>
</evidence>
<evidence type="ECO:0000256" key="2">
    <source>
        <dbReference type="ARBA" id="ARBA00022803"/>
    </source>
</evidence>
<dbReference type="Pfam" id="PF03704">
    <property type="entry name" value="BTAD"/>
    <property type="match status" value="1"/>
</dbReference>
<evidence type="ECO:0000259" key="5">
    <source>
        <dbReference type="Pfam" id="PF03704"/>
    </source>
</evidence>
<dbReference type="SMART" id="SM00028">
    <property type="entry name" value="TPR"/>
    <property type="match status" value="8"/>
</dbReference>
<evidence type="ECO:0000313" key="6">
    <source>
        <dbReference type="EMBL" id="ABC80427.1"/>
    </source>
</evidence>
<gene>
    <name evidence="6" type="ordered locus">Adeh_0651</name>
</gene>
<feature type="repeat" description="TPR" evidence="3">
    <location>
        <begin position="727"/>
        <end position="760"/>
    </location>
</feature>
<dbReference type="Pfam" id="PF13432">
    <property type="entry name" value="TPR_16"/>
    <property type="match status" value="2"/>
</dbReference>
<dbReference type="RefSeq" id="WP_011419710.1">
    <property type="nucleotide sequence ID" value="NC_007760.1"/>
</dbReference>
<keyword evidence="1" id="KW-0677">Repeat</keyword>
<dbReference type="STRING" id="290397.Adeh_0651"/>
<dbReference type="KEGG" id="ade:Adeh_0651"/>
<dbReference type="Gene3D" id="1.25.40.10">
    <property type="entry name" value="Tetratricopeptide repeat domain"/>
    <property type="match status" value="5"/>
</dbReference>
<dbReference type="Pfam" id="PF13414">
    <property type="entry name" value="TPR_11"/>
    <property type="match status" value="1"/>
</dbReference>
<feature type="repeat" description="TPR" evidence="3">
    <location>
        <begin position="59"/>
        <end position="92"/>
    </location>
</feature>
<dbReference type="Proteomes" id="UP000001935">
    <property type="component" value="Chromosome"/>
</dbReference>
<feature type="region of interest" description="Disordered" evidence="4">
    <location>
        <begin position="642"/>
        <end position="680"/>
    </location>
</feature>
<dbReference type="PANTHER" id="PTHR45586">
    <property type="entry name" value="TPR REPEAT-CONTAINING PROTEIN PA4667"/>
    <property type="match status" value="1"/>
</dbReference>
<dbReference type="AlphaFoldDB" id="Q2INP8"/>
<feature type="compositionally biased region" description="Pro residues" evidence="4">
    <location>
        <begin position="315"/>
        <end position="342"/>
    </location>
</feature>
<name>Q2INP8_ANADE</name>
<feature type="compositionally biased region" description="Pro residues" evidence="4">
    <location>
        <begin position="575"/>
        <end position="587"/>
    </location>
</feature>
<feature type="repeat" description="TPR" evidence="3">
    <location>
        <begin position="346"/>
        <end position="379"/>
    </location>
</feature>
<evidence type="ECO:0000256" key="3">
    <source>
        <dbReference type="PROSITE-ProRule" id="PRU00339"/>
    </source>
</evidence>
<protein>
    <submittedName>
        <fullName evidence="6">Tetratricopeptide repeat protein</fullName>
    </submittedName>
</protein>
<feature type="compositionally biased region" description="Low complexity" evidence="4">
    <location>
        <begin position="293"/>
        <end position="314"/>
    </location>
</feature>
<dbReference type="OrthoDB" id="5482461at2"/>
<dbReference type="InterPro" id="IPR005158">
    <property type="entry name" value="BTAD"/>
</dbReference>
<dbReference type="eggNOG" id="COG0457">
    <property type="taxonomic scope" value="Bacteria"/>
</dbReference>
<dbReference type="InterPro" id="IPR011990">
    <property type="entry name" value="TPR-like_helical_dom_sf"/>
</dbReference>
<feature type="compositionally biased region" description="Low complexity" evidence="4">
    <location>
        <begin position="510"/>
        <end position="536"/>
    </location>
</feature>
<feature type="compositionally biased region" description="Low complexity" evidence="4">
    <location>
        <begin position="850"/>
        <end position="865"/>
    </location>
</feature>
<feature type="region of interest" description="Disordered" evidence="4">
    <location>
        <begin position="286"/>
        <end position="345"/>
    </location>
</feature>
<feature type="compositionally biased region" description="Pro residues" evidence="4">
    <location>
        <begin position="559"/>
        <end position="568"/>
    </location>
</feature>
<sequence length="878" mass="92889">MAVDKNKIIAEATRFVQKGALDKAIAAYQKILADDPRDVRILLKVGELFQKKGDDRLAAEAFTKVAETYADQGFFLKSVAVYKQIVRLDPGDVRVNERLAGLYQQLGLMSDAMGQLQVTAAAHERSGDVARLTDVLRRMVELDPENIPSAIKLGELHARAGQAAQALALFRRAADHLRKHNRADEYLKVAERIAGLEPDDLGLTRELAHIYLAKGDTKRALAKLQLCFKADPKDVETLNLLAQAFRDLGQVSKTLSVYKELAHVHAERGRAADARATWRKVQELAPDDEDARAALGPGPSGTPAPGAVATVAAVAPPPRPPAPPAAPPPGPPPGARPAPAPGPDAVAKLLTETDVYVKYGLHDRAMEHLRKVLALDPDAPDAHERARELHLGAGRLAEAAQHGAAAVRALLARGEGDRARDALARLRQIAPQHPELAALAAAAGASEEVALEPDEVEEVLLEPEPAPEDDALALEAAGHAGDDEVVPDDEPPLAAAGAPAPGPEEEEGIALEIGAPEPALDAAGDALAEAAAAASAESEDVADEVSAERAAIAAAPAPVIAPPPPPPLSRAATPVPAPPRPAAPTPPRAEQEEEEADLSDELEEADFFLQQGLLDDAREALRNLAAFYPGHRGVEARLAEVERRRAPAPRAAAPAPPHPPLDGPVHETPALTPPPGADDSFDIARELAEELGAAPAPAGDDGFQYSVEDVFNQFKKGVEQTVRPEDSATHYDLGIAYKEMGLLEDAVKEFETALRGNDRKREVDCLSMIGVCQLSRGQPREAIAAFRRALASELLTRDAAKALHHDLGVAYQEAGDPEAALHHLQKVNRVDPGYRDVAERVRALGGGPGKAPAGEPRAPARTAPAAPAPGPKKNIGYL</sequence>
<reference evidence="6 7" key="1">
    <citation type="submission" date="2006-01" db="EMBL/GenBank/DDBJ databases">
        <title>Complete sequence of Anaeromyxobacter dehalogenans 2CP-C.</title>
        <authorList>
            <consortium name="US DOE Joint Genome Institute"/>
            <person name="Copeland A."/>
            <person name="Lucas S."/>
            <person name="Lapidus A."/>
            <person name="Barry K."/>
            <person name="Detter J.C."/>
            <person name="Glavina T."/>
            <person name="Hammon N."/>
            <person name="Israni S."/>
            <person name="Pitluck S."/>
            <person name="Brettin T."/>
            <person name="Bruce D."/>
            <person name="Han C."/>
            <person name="Tapia R."/>
            <person name="Gilna P."/>
            <person name="Kiss H."/>
            <person name="Schmutz J."/>
            <person name="Larimer F."/>
            <person name="Land M."/>
            <person name="Kyrpides N."/>
            <person name="Anderson I."/>
            <person name="Sanford R.A."/>
            <person name="Ritalahti K.M."/>
            <person name="Thomas H.S."/>
            <person name="Kirby J.R."/>
            <person name="Zhulin I.B."/>
            <person name="Loeffler F.E."/>
            <person name="Richardson P."/>
        </authorList>
    </citation>
    <scope>NUCLEOTIDE SEQUENCE [LARGE SCALE GENOMIC DNA]</scope>
    <source>
        <strain evidence="6 7">2CP-C</strain>
    </source>
</reference>
<proteinExistence type="predicted"/>
<feature type="domain" description="Bacterial transcriptional activator" evidence="5">
    <location>
        <begin position="151"/>
        <end position="268"/>
    </location>
</feature>
<feature type="compositionally biased region" description="Low complexity" evidence="4">
    <location>
        <begin position="548"/>
        <end position="558"/>
    </location>
</feature>
<dbReference type="EMBL" id="CP000251">
    <property type="protein sequence ID" value="ABC80427.1"/>
    <property type="molecule type" value="Genomic_DNA"/>
</dbReference>
<keyword evidence="2 3" id="KW-0802">TPR repeat</keyword>
<dbReference type="PROSITE" id="PS50005">
    <property type="entry name" value="TPR"/>
    <property type="match status" value="4"/>
</dbReference>